<evidence type="ECO:0000313" key="8">
    <source>
        <dbReference type="EMBL" id="BBO32969.1"/>
    </source>
</evidence>
<evidence type="ECO:0000256" key="6">
    <source>
        <dbReference type="HAMAP-Rule" id="MF_01007"/>
    </source>
</evidence>
<dbReference type="EC" id="2.1.1.199" evidence="6"/>
<evidence type="ECO:0000256" key="7">
    <source>
        <dbReference type="SAM" id="MobiDB-lite"/>
    </source>
</evidence>
<dbReference type="InterPro" id="IPR023397">
    <property type="entry name" value="SAM-dep_MeTrfase_MraW_recog"/>
</dbReference>
<dbReference type="EMBL" id="AP021861">
    <property type="protein sequence ID" value="BBO32969.1"/>
    <property type="molecule type" value="Genomic_DNA"/>
</dbReference>
<dbReference type="HAMAP" id="MF_01007">
    <property type="entry name" value="16SrRNA_methyltr_H"/>
    <property type="match status" value="1"/>
</dbReference>
<protein>
    <recommendedName>
        <fullName evidence="6">Ribosomal RNA small subunit methyltransferase H</fullName>
        <ecNumber evidence="6">2.1.1.199</ecNumber>
    </recommendedName>
    <alternativeName>
        <fullName evidence="6">16S rRNA m(4)C1402 methyltransferase</fullName>
    </alternativeName>
    <alternativeName>
        <fullName evidence="6">rRNA (cytosine-N(4)-)-methyltransferase RsmH</fullName>
    </alternativeName>
</protein>
<evidence type="ECO:0000256" key="3">
    <source>
        <dbReference type="ARBA" id="ARBA00022603"/>
    </source>
</evidence>
<dbReference type="Gene3D" id="3.40.50.150">
    <property type="entry name" value="Vaccinia Virus protein VP39"/>
    <property type="match status" value="1"/>
</dbReference>
<dbReference type="GO" id="GO:0071424">
    <property type="term" value="F:rRNA (cytosine-N4-)-methyltransferase activity"/>
    <property type="evidence" value="ECO:0007669"/>
    <property type="project" value="UniProtKB-UniRule"/>
</dbReference>
<dbReference type="Pfam" id="PF01795">
    <property type="entry name" value="Methyltransf_5"/>
    <property type="match status" value="1"/>
</dbReference>
<feature type="binding site" evidence="6">
    <location>
        <begin position="35"/>
        <end position="37"/>
    </location>
    <ligand>
        <name>S-adenosyl-L-methionine</name>
        <dbReference type="ChEBI" id="CHEBI:59789"/>
    </ligand>
</feature>
<keyword evidence="9" id="KW-1185">Reference proteome</keyword>
<dbReference type="SUPFAM" id="SSF81799">
    <property type="entry name" value="Putative methyltransferase TM0872, insert domain"/>
    <property type="match status" value="1"/>
</dbReference>
<evidence type="ECO:0000256" key="4">
    <source>
        <dbReference type="ARBA" id="ARBA00022679"/>
    </source>
</evidence>
<comment type="similarity">
    <text evidence="1 6">Belongs to the methyltransferase superfamily. RsmH family.</text>
</comment>
<dbReference type="KEGG" id="lpav:PLANPX_2581"/>
<accession>A0A5K7XJC2</accession>
<dbReference type="PANTHER" id="PTHR11265">
    <property type="entry name" value="S-ADENOSYL-METHYLTRANSFERASE MRAW"/>
    <property type="match status" value="1"/>
</dbReference>
<sequence>MNDATVHIPVLFDEVLEQLRPAAGGVFVDGTLGGGGHTRALAERVGDAGRVISVDLDAVAVERASETLAGLPVSVANASYADIPEVLDEIGVAAVDGVLLDLGLSSDQLADPNRGFSYMADGDLDMRFDADNGEPAWKMIARMSEEHLADVIYHYGEERFSRRIARKIVEQRRTDPVKTAAQLAELVRSCVPRSRGHNIDPATRTFQALRIAVNGELDALQSALRRLPNYLKPGGRLAIISFHSLEDRIVKEAFRTDDRLNAVTRKPIIASEEESSRNPRARSAKLRVAERTSV</sequence>
<evidence type="ECO:0000313" key="9">
    <source>
        <dbReference type="Proteomes" id="UP000326837"/>
    </source>
</evidence>
<dbReference type="GO" id="GO:0070475">
    <property type="term" value="P:rRNA base methylation"/>
    <property type="evidence" value="ECO:0007669"/>
    <property type="project" value="UniProtKB-UniRule"/>
</dbReference>
<comment type="catalytic activity">
    <reaction evidence="6">
        <text>cytidine(1402) in 16S rRNA + S-adenosyl-L-methionine = N(4)-methylcytidine(1402) in 16S rRNA + S-adenosyl-L-homocysteine + H(+)</text>
        <dbReference type="Rhea" id="RHEA:42928"/>
        <dbReference type="Rhea" id="RHEA-COMP:10286"/>
        <dbReference type="Rhea" id="RHEA-COMP:10287"/>
        <dbReference type="ChEBI" id="CHEBI:15378"/>
        <dbReference type="ChEBI" id="CHEBI:57856"/>
        <dbReference type="ChEBI" id="CHEBI:59789"/>
        <dbReference type="ChEBI" id="CHEBI:74506"/>
        <dbReference type="ChEBI" id="CHEBI:82748"/>
        <dbReference type="EC" id="2.1.1.199"/>
    </reaction>
</comment>
<reference evidence="9" key="1">
    <citation type="submission" date="2019-10" db="EMBL/GenBank/DDBJ databases">
        <title>Lacipirellula parvula gen. nov., sp. nov., representing a lineage of planctomycetes widespread in freshwater anoxic habitats, and description of the family Lacipirellulaceae.</title>
        <authorList>
            <person name="Dedysh S.N."/>
            <person name="Kulichevskaya I.S."/>
            <person name="Beletsky A.V."/>
            <person name="Rakitin A.L."/>
            <person name="Mardanov A.V."/>
            <person name="Ivanova A.A."/>
            <person name="Saltykova V.X."/>
            <person name="Rijpstra W.I.C."/>
            <person name="Sinninghe Damste J.S."/>
            <person name="Ravin N.V."/>
        </authorList>
    </citation>
    <scope>NUCLEOTIDE SEQUENCE [LARGE SCALE GENOMIC DNA]</scope>
    <source>
        <strain evidence="9">PX69</strain>
    </source>
</reference>
<gene>
    <name evidence="6" type="primary">rsmH</name>
    <name evidence="8" type="ORF">PLANPX_2581</name>
</gene>
<dbReference type="Proteomes" id="UP000326837">
    <property type="component" value="Chromosome"/>
</dbReference>
<feature type="region of interest" description="Disordered" evidence="7">
    <location>
        <begin position="271"/>
        <end position="294"/>
    </location>
</feature>
<dbReference type="AlphaFoldDB" id="A0A5K7XJC2"/>
<comment type="subcellular location">
    <subcellularLocation>
        <location evidence="6">Cytoplasm</location>
    </subcellularLocation>
</comment>
<dbReference type="SUPFAM" id="SSF53335">
    <property type="entry name" value="S-adenosyl-L-methionine-dependent methyltransferases"/>
    <property type="match status" value="1"/>
</dbReference>
<dbReference type="InterPro" id="IPR002903">
    <property type="entry name" value="RsmH"/>
</dbReference>
<keyword evidence="6" id="KW-0963">Cytoplasm</keyword>
<feature type="binding site" evidence="6">
    <location>
        <position position="55"/>
    </location>
    <ligand>
        <name>S-adenosyl-L-methionine</name>
        <dbReference type="ChEBI" id="CHEBI:59789"/>
    </ligand>
</feature>
<dbReference type="GO" id="GO:0005737">
    <property type="term" value="C:cytoplasm"/>
    <property type="evidence" value="ECO:0007669"/>
    <property type="project" value="UniProtKB-SubCell"/>
</dbReference>
<comment type="function">
    <text evidence="6">Specifically methylates the N4 position of cytidine in position 1402 (C1402) of 16S rRNA.</text>
</comment>
<feature type="binding site" evidence="6">
    <location>
        <position position="80"/>
    </location>
    <ligand>
        <name>S-adenosyl-L-methionine</name>
        <dbReference type="ChEBI" id="CHEBI:59789"/>
    </ligand>
</feature>
<feature type="binding site" evidence="6">
    <location>
        <position position="101"/>
    </location>
    <ligand>
        <name>S-adenosyl-L-methionine</name>
        <dbReference type="ChEBI" id="CHEBI:59789"/>
    </ligand>
</feature>
<proteinExistence type="inferred from homology"/>
<dbReference type="Gene3D" id="1.10.150.170">
    <property type="entry name" value="Putative methyltransferase TM0872, insert domain"/>
    <property type="match status" value="1"/>
</dbReference>
<keyword evidence="3 6" id="KW-0489">Methyltransferase</keyword>
<dbReference type="NCBIfam" id="TIGR00006">
    <property type="entry name" value="16S rRNA (cytosine(1402)-N(4))-methyltransferase RsmH"/>
    <property type="match status" value="1"/>
</dbReference>
<dbReference type="RefSeq" id="WP_152098842.1">
    <property type="nucleotide sequence ID" value="NZ_AP021861.1"/>
</dbReference>
<keyword evidence="4 6" id="KW-0808">Transferase</keyword>
<dbReference type="PIRSF" id="PIRSF004486">
    <property type="entry name" value="MraW"/>
    <property type="match status" value="1"/>
</dbReference>
<feature type="binding site" evidence="6">
    <location>
        <position position="108"/>
    </location>
    <ligand>
        <name>S-adenosyl-L-methionine</name>
        <dbReference type="ChEBI" id="CHEBI:59789"/>
    </ligand>
</feature>
<evidence type="ECO:0000256" key="5">
    <source>
        <dbReference type="ARBA" id="ARBA00022691"/>
    </source>
</evidence>
<evidence type="ECO:0000256" key="2">
    <source>
        <dbReference type="ARBA" id="ARBA00022552"/>
    </source>
</evidence>
<evidence type="ECO:0000256" key="1">
    <source>
        <dbReference type="ARBA" id="ARBA00010396"/>
    </source>
</evidence>
<dbReference type="PANTHER" id="PTHR11265:SF0">
    <property type="entry name" value="12S RRNA N4-METHYLCYTIDINE METHYLTRANSFERASE"/>
    <property type="match status" value="1"/>
</dbReference>
<keyword evidence="5 6" id="KW-0949">S-adenosyl-L-methionine</keyword>
<keyword evidence="2 6" id="KW-0698">rRNA processing</keyword>
<name>A0A5K7XJC2_9BACT</name>
<dbReference type="InterPro" id="IPR029063">
    <property type="entry name" value="SAM-dependent_MTases_sf"/>
</dbReference>
<organism evidence="8 9">
    <name type="scientific">Lacipirellula parvula</name>
    <dbReference type="NCBI Taxonomy" id="2650471"/>
    <lineage>
        <taxon>Bacteria</taxon>
        <taxon>Pseudomonadati</taxon>
        <taxon>Planctomycetota</taxon>
        <taxon>Planctomycetia</taxon>
        <taxon>Pirellulales</taxon>
        <taxon>Lacipirellulaceae</taxon>
        <taxon>Lacipirellula</taxon>
    </lineage>
</organism>